<dbReference type="CDD" id="cd18137">
    <property type="entry name" value="HLD_clamp_pol_III_gamma_tau"/>
    <property type="match status" value="1"/>
</dbReference>
<dbReference type="FunFam" id="3.40.50.300:FF:000014">
    <property type="entry name" value="DNA polymerase III subunit gamma/tau"/>
    <property type="match status" value="1"/>
</dbReference>
<dbReference type="CDD" id="cd00009">
    <property type="entry name" value="AAA"/>
    <property type="match status" value="1"/>
</dbReference>
<accession>A0AAU9AQG1</accession>
<reference evidence="14 15" key="1">
    <citation type="journal article" date="2017" name="DNA Res.">
        <title>Complete genome sequence and expression profile of the commercial lytic enzyme producer Lysobacter enzymogenes M497-1.</title>
        <authorList>
            <person name="Takami H."/>
            <person name="Toyoda A."/>
            <person name="Uchiyama I."/>
            <person name="Itoh T."/>
            <person name="Takaki Y."/>
            <person name="Arai W."/>
            <person name="Nishi S."/>
            <person name="Kawai M."/>
            <person name="Shinya K."/>
            <person name="Ikeda H."/>
        </authorList>
    </citation>
    <scope>NUCLEOTIDE SEQUENCE [LARGE SCALE GENOMIC DNA]</scope>
    <source>
        <strain evidence="14 15">M497-1</strain>
    </source>
</reference>
<keyword evidence="7" id="KW-0547">Nucleotide-binding</keyword>
<protein>
    <recommendedName>
        <fullName evidence="2">DNA-directed DNA polymerase</fullName>
        <ecNumber evidence="2">2.7.7.7</ecNumber>
    </recommendedName>
</protein>
<dbReference type="InterPro" id="IPR050238">
    <property type="entry name" value="DNA_Rep/Repair_Clamp_Loader"/>
</dbReference>
<dbReference type="Pfam" id="PF12169">
    <property type="entry name" value="DNA_pol3_gamma3"/>
    <property type="match status" value="1"/>
</dbReference>
<evidence type="ECO:0000256" key="5">
    <source>
        <dbReference type="ARBA" id="ARBA00022705"/>
    </source>
</evidence>
<organism evidence="14 15">
    <name type="scientific">Lysobacter enzymogenes</name>
    <dbReference type="NCBI Taxonomy" id="69"/>
    <lineage>
        <taxon>Bacteria</taxon>
        <taxon>Pseudomonadati</taxon>
        <taxon>Pseudomonadota</taxon>
        <taxon>Gammaproteobacteria</taxon>
        <taxon>Lysobacterales</taxon>
        <taxon>Lysobacteraceae</taxon>
        <taxon>Lysobacter</taxon>
    </lineage>
</organism>
<dbReference type="Gene3D" id="3.40.50.300">
    <property type="entry name" value="P-loop containing nucleotide triphosphate hydrolases"/>
    <property type="match status" value="1"/>
</dbReference>
<keyword evidence="4 14" id="KW-0548">Nucleotidyltransferase</keyword>
<keyword evidence="3 14" id="KW-0808">Transferase</keyword>
<name>A0AAU9AQG1_LYSEN</name>
<dbReference type="GO" id="GO:0009360">
    <property type="term" value="C:DNA polymerase III complex"/>
    <property type="evidence" value="ECO:0007669"/>
    <property type="project" value="InterPro"/>
</dbReference>
<dbReference type="PRINTS" id="PR00300">
    <property type="entry name" value="CLPPROTEASEA"/>
</dbReference>
<dbReference type="InterPro" id="IPR001270">
    <property type="entry name" value="ClpA/B"/>
</dbReference>
<feature type="compositionally biased region" description="Low complexity" evidence="12">
    <location>
        <begin position="387"/>
        <end position="416"/>
    </location>
</feature>
<dbReference type="PANTHER" id="PTHR11669:SF0">
    <property type="entry name" value="PROTEIN STICHEL-LIKE 2"/>
    <property type="match status" value="1"/>
</dbReference>
<dbReference type="Gene3D" id="1.20.272.10">
    <property type="match status" value="1"/>
</dbReference>
<dbReference type="Gene3D" id="3.30.300.150">
    <property type="entry name" value="DNA polymerase III, tau subunit, domain V"/>
    <property type="match status" value="1"/>
</dbReference>
<dbReference type="Proteomes" id="UP000218824">
    <property type="component" value="Chromosome"/>
</dbReference>
<keyword evidence="5" id="KW-0235">DNA replication</keyword>
<dbReference type="FunFam" id="1.20.272.10:FF:000003">
    <property type="entry name" value="DNA polymerase III subunit gamma/tau"/>
    <property type="match status" value="1"/>
</dbReference>
<evidence type="ECO:0000256" key="8">
    <source>
        <dbReference type="ARBA" id="ARBA00022833"/>
    </source>
</evidence>
<dbReference type="InterPro" id="IPR012763">
    <property type="entry name" value="DNA_pol_III_sug/sutau_N"/>
</dbReference>
<feature type="compositionally biased region" description="Low complexity" evidence="12">
    <location>
        <begin position="656"/>
        <end position="665"/>
    </location>
</feature>
<dbReference type="InterPro" id="IPR008921">
    <property type="entry name" value="DNA_pol3_clamp-load_cplx_C"/>
</dbReference>
<dbReference type="GO" id="GO:0046872">
    <property type="term" value="F:metal ion binding"/>
    <property type="evidence" value="ECO:0007669"/>
    <property type="project" value="UniProtKB-KW"/>
</dbReference>
<evidence type="ECO:0000313" key="14">
    <source>
        <dbReference type="EMBL" id="BAV98778.1"/>
    </source>
</evidence>
<proteinExistence type="inferred from homology"/>
<dbReference type="NCBIfam" id="NF005942">
    <property type="entry name" value="PRK07994.1"/>
    <property type="match status" value="1"/>
</dbReference>
<sequence length="828" mass="86719">MSYLVLARKWRPKRFAELVGQEHVVRALTNALSTGRVHHAFLFTGTRGVGKTTIARIFAKSLNCERGTSADPCGECNACRDIDAGRFIDLLEIDAASNTGVDDVREVIDNAQYMPSRGRVKVYLIDEVHMLSKSAFNALLKTLEEPPGHVKFLLATTDPQKLPVTVLSRCLQFNLKRLDEQQIAGQMTRILAAESIPAEESAIRQLAKAADGSLRDGLSLLDQAIAYSGAGSADGVGGEQPLPGAAVAAMLGSVDRTRVGAVLSALADGDGRRLLDEVATLAEFSPDWGNVLESLGDALHRIQVRQLVPEAAVEADGVDIDSLAAQLRPELVQLWYQMGVSGRRDLPLAPSPRAGFEMTVLRMLAFRPSAGGDAPPPSGSGGRGESARSAGAAAQAAAAMREMGASATATASASAPTPTPEARVPLAVRETPAVYRTDARVQDASIQDRDDTPPWAPAPAAPQPPAPVREAAAKPVAAAIVNPFADDPRDAATSAAPKPAAPARANPFADAPRDAAANAVPKPATPVRANPFEDAPRDAAPNAASKPATPARANPFEDAPRDAAPNAAPKPATPARANPFEDPPRDAAPNAASKPATPARANPFEDAPREAAPNPTPKPATPARANPFEDDPRDADSIAAPSSARGPLFEDDLRDAPAPRAAEPARPAPPAREDLLAAAEPITMPARAVAAGAGIADDRAWHALIDSSGLRGPARILAEHAAFLGYADGVLTLALGPNDEHLKAPALIKLVADALAARLGAAPQIRFEAAPAGAAGNGESVHERNLRARDERQARAEDMFMNDPDVRRLIEQYGAKVVPDSIRPFDEP</sequence>
<evidence type="ECO:0000256" key="4">
    <source>
        <dbReference type="ARBA" id="ARBA00022695"/>
    </source>
</evidence>
<dbReference type="FunFam" id="1.10.8.60:FF:000013">
    <property type="entry name" value="DNA polymerase III subunit gamma/tau"/>
    <property type="match status" value="1"/>
</dbReference>
<evidence type="ECO:0000256" key="10">
    <source>
        <dbReference type="ARBA" id="ARBA00022932"/>
    </source>
</evidence>
<gene>
    <name evidence="14" type="primary">dnaZX</name>
    <name evidence="14" type="ORF">LEN_3291</name>
</gene>
<dbReference type="InterPro" id="IPR045085">
    <property type="entry name" value="HLD_clamp_pol_III_gamma_tau"/>
</dbReference>
<dbReference type="AlphaFoldDB" id="A0AAU9AQG1"/>
<evidence type="ECO:0000256" key="6">
    <source>
        <dbReference type="ARBA" id="ARBA00022723"/>
    </source>
</evidence>
<comment type="similarity">
    <text evidence="1">Belongs to the DnaX/STICHEL family.</text>
</comment>
<dbReference type="EC" id="2.7.7.7" evidence="2"/>
<keyword evidence="8" id="KW-0862">Zinc</keyword>
<dbReference type="GO" id="GO:0003677">
    <property type="term" value="F:DNA binding"/>
    <property type="evidence" value="ECO:0007669"/>
    <property type="project" value="InterPro"/>
</dbReference>
<comment type="catalytic activity">
    <reaction evidence="11">
        <text>DNA(n) + a 2'-deoxyribonucleoside 5'-triphosphate = DNA(n+1) + diphosphate</text>
        <dbReference type="Rhea" id="RHEA:22508"/>
        <dbReference type="Rhea" id="RHEA-COMP:17339"/>
        <dbReference type="Rhea" id="RHEA-COMP:17340"/>
        <dbReference type="ChEBI" id="CHEBI:33019"/>
        <dbReference type="ChEBI" id="CHEBI:61560"/>
        <dbReference type="ChEBI" id="CHEBI:173112"/>
        <dbReference type="EC" id="2.7.7.7"/>
    </reaction>
</comment>
<dbReference type="SUPFAM" id="SSF48019">
    <property type="entry name" value="post-AAA+ oligomerization domain-like"/>
    <property type="match status" value="1"/>
</dbReference>
<dbReference type="GO" id="GO:0003887">
    <property type="term" value="F:DNA-directed DNA polymerase activity"/>
    <property type="evidence" value="ECO:0007669"/>
    <property type="project" value="UniProtKB-KW"/>
</dbReference>
<evidence type="ECO:0000256" key="1">
    <source>
        <dbReference type="ARBA" id="ARBA00006360"/>
    </source>
</evidence>
<feature type="region of interest" description="Disordered" evidence="12">
    <location>
        <begin position="367"/>
        <end position="671"/>
    </location>
</feature>
<feature type="domain" description="AAA+ ATPase" evidence="13">
    <location>
        <begin position="37"/>
        <end position="188"/>
    </location>
</feature>
<keyword evidence="10" id="KW-0239">DNA-directed DNA polymerase</keyword>
<dbReference type="GO" id="GO:0005524">
    <property type="term" value="F:ATP binding"/>
    <property type="evidence" value="ECO:0007669"/>
    <property type="project" value="UniProtKB-KW"/>
</dbReference>
<evidence type="ECO:0000256" key="3">
    <source>
        <dbReference type="ARBA" id="ARBA00022679"/>
    </source>
</evidence>
<dbReference type="Pfam" id="PF22608">
    <property type="entry name" value="DNAX_ATPase_lid"/>
    <property type="match status" value="1"/>
</dbReference>
<dbReference type="EMBL" id="AP014940">
    <property type="protein sequence ID" value="BAV98778.1"/>
    <property type="molecule type" value="Genomic_DNA"/>
</dbReference>
<feature type="compositionally biased region" description="Basic and acidic residues" evidence="12">
    <location>
        <begin position="437"/>
        <end position="452"/>
    </location>
</feature>
<dbReference type="InterPro" id="IPR027417">
    <property type="entry name" value="P-loop_NTPase"/>
</dbReference>
<dbReference type="InterPro" id="IPR022754">
    <property type="entry name" value="DNA_pol_III_gamma-3"/>
</dbReference>
<feature type="compositionally biased region" description="Low complexity" evidence="12">
    <location>
        <begin position="562"/>
        <end position="578"/>
    </location>
</feature>
<evidence type="ECO:0000256" key="2">
    <source>
        <dbReference type="ARBA" id="ARBA00012417"/>
    </source>
</evidence>
<dbReference type="InterPro" id="IPR038249">
    <property type="entry name" value="PolIII_tau_V_sf"/>
</dbReference>
<evidence type="ECO:0000259" key="13">
    <source>
        <dbReference type="SMART" id="SM00382"/>
    </source>
</evidence>
<dbReference type="SMART" id="SM00382">
    <property type="entry name" value="AAA"/>
    <property type="match status" value="1"/>
</dbReference>
<dbReference type="PANTHER" id="PTHR11669">
    <property type="entry name" value="REPLICATION FACTOR C / DNA POLYMERASE III GAMMA-TAU SUBUNIT"/>
    <property type="match status" value="1"/>
</dbReference>
<dbReference type="GO" id="GO:0006261">
    <property type="term" value="P:DNA-templated DNA replication"/>
    <property type="evidence" value="ECO:0007669"/>
    <property type="project" value="TreeGrafter"/>
</dbReference>
<evidence type="ECO:0000256" key="12">
    <source>
        <dbReference type="SAM" id="MobiDB-lite"/>
    </source>
</evidence>
<dbReference type="NCBIfam" id="TIGR02397">
    <property type="entry name" value="dnaX_nterm"/>
    <property type="match status" value="1"/>
</dbReference>
<keyword evidence="6" id="KW-0479">Metal-binding</keyword>
<feature type="compositionally biased region" description="Pro residues" evidence="12">
    <location>
        <begin position="454"/>
        <end position="467"/>
    </location>
</feature>
<dbReference type="InterPro" id="IPR003593">
    <property type="entry name" value="AAA+_ATPase"/>
</dbReference>
<keyword evidence="9" id="KW-0067">ATP-binding</keyword>
<evidence type="ECO:0000313" key="15">
    <source>
        <dbReference type="Proteomes" id="UP000218824"/>
    </source>
</evidence>
<evidence type="ECO:0000256" key="7">
    <source>
        <dbReference type="ARBA" id="ARBA00022741"/>
    </source>
</evidence>
<dbReference type="KEGG" id="lem:LEN_3291"/>
<dbReference type="SUPFAM" id="SSF52540">
    <property type="entry name" value="P-loop containing nucleoside triphosphate hydrolases"/>
    <property type="match status" value="1"/>
</dbReference>
<feature type="compositionally biased region" description="Low complexity" evidence="12">
    <location>
        <begin position="491"/>
        <end position="521"/>
    </location>
</feature>
<dbReference type="Gene3D" id="1.10.8.60">
    <property type="match status" value="1"/>
</dbReference>
<dbReference type="Pfam" id="PF13177">
    <property type="entry name" value="DNA_pol3_delta2"/>
    <property type="match status" value="1"/>
</dbReference>
<feature type="compositionally biased region" description="Low complexity" evidence="12">
    <location>
        <begin position="468"/>
        <end position="483"/>
    </location>
</feature>
<evidence type="ECO:0000256" key="11">
    <source>
        <dbReference type="ARBA" id="ARBA00049244"/>
    </source>
</evidence>
<evidence type="ECO:0000256" key="9">
    <source>
        <dbReference type="ARBA" id="ARBA00022840"/>
    </source>
</evidence>